<evidence type="ECO:0000313" key="6">
    <source>
        <dbReference type="Proteomes" id="UP000828390"/>
    </source>
</evidence>
<dbReference type="InterPro" id="IPR003656">
    <property type="entry name" value="Znf_BED"/>
</dbReference>
<accession>A0A9D4HDJ9</accession>
<reference evidence="5" key="1">
    <citation type="journal article" date="2019" name="bioRxiv">
        <title>The Genome of the Zebra Mussel, Dreissena polymorpha: A Resource for Invasive Species Research.</title>
        <authorList>
            <person name="McCartney M.A."/>
            <person name="Auch B."/>
            <person name="Kono T."/>
            <person name="Mallez S."/>
            <person name="Zhang Y."/>
            <person name="Obille A."/>
            <person name="Becker A."/>
            <person name="Abrahante J.E."/>
            <person name="Garbe J."/>
            <person name="Badalamenti J.P."/>
            <person name="Herman A."/>
            <person name="Mangelson H."/>
            <person name="Liachko I."/>
            <person name="Sullivan S."/>
            <person name="Sone E.D."/>
            <person name="Koren S."/>
            <person name="Silverstein K.A.T."/>
            <person name="Beckman K.B."/>
            <person name="Gohl D.M."/>
        </authorList>
    </citation>
    <scope>NUCLEOTIDE SEQUENCE</scope>
    <source>
        <strain evidence="5">Duluth1</strain>
        <tissue evidence="5">Whole animal</tissue>
    </source>
</reference>
<evidence type="ECO:0000256" key="1">
    <source>
        <dbReference type="ARBA" id="ARBA00022723"/>
    </source>
</evidence>
<dbReference type="GO" id="GO:0003677">
    <property type="term" value="F:DNA binding"/>
    <property type="evidence" value="ECO:0007669"/>
    <property type="project" value="InterPro"/>
</dbReference>
<feature type="domain" description="BED-type" evidence="4">
    <location>
        <begin position="5"/>
        <end position="43"/>
    </location>
</feature>
<keyword evidence="6" id="KW-1185">Reference proteome</keyword>
<dbReference type="Pfam" id="PF02892">
    <property type="entry name" value="zf-BED"/>
    <property type="match status" value="1"/>
</dbReference>
<dbReference type="Proteomes" id="UP000828390">
    <property type="component" value="Unassembled WGS sequence"/>
</dbReference>
<evidence type="ECO:0000259" key="4">
    <source>
        <dbReference type="Pfam" id="PF02892"/>
    </source>
</evidence>
<name>A0A9D4HDJ9_DREPO</name>
<proteinExistence type="predicted"/>
<evidence type="ECO:0000256" key="2">
    <source>
        <dbReference type="ARBA" id="ARBA00022771"/>
    </source>
</evidence>
<keyword evidence="2" id="KW-0863">Zinc-finger</keyword>
<dbReference type="GO" id="GO:0008270">
    <property type="term" value="F:zinc ion binding"/>
    <property type="evidence" value="ECO:0007669"/>
    <property type="project" value="UniProtKB-KW"/>
</dbReference>
<gene>
    <name evidence="5" type="ORF">DPMN_073633</name>
</gene>
<comment type="caution">
    <text evidence="5">The sequence shown here is derived from an EMBL/GenBank/DDBJ whole genome shotgun (WGS) entry which is preliminary data.</text>
</comment>
<evidence type="ECO:0000256" key="3">
    <source>
        <dbReference type="ARBA" id="ARBA00022833"/>
    </source>
</evidence>
<dbReference type="EMBL" id="JAIWYP010000014">
    <property type="protein sequence ID" value="KAH3713832.1"/>
    <property type="molecule type" value="Genomic_DNA"/>
</dbReference>
<organism evidence="5 6">
    <name type="scientific">Dreissena polymorpha</name>
    <name type="common">Zebra mussel</name>
    <name type="synonym">Mytilus polymorpha</name>
    <dbReference type="NCBI Taxonomy" id="45954"/>
    <lineage>
        <taxon>Eukaryota</taxon>
        <taxon>Metazoa</taxon>
        <taxon>Spiralia</taxon>
        <taxon>Lophotrochozoa</taxon>
        <taxon>Mollusca</taxon>
        <taxon>Bivalvia</taxon>
        <taxon>Autobranchia</taxon>
        <taxon>Heteroconchia</taxon>
        <taxon>Euheterodonta</taxon>
        <taxon>Imparidentia</taxon>
        <taxon>Neoheterodontei</taxon>
        <taxon>Myida</taxon>
        <taxon>Dreissenoidea</taxon>
        <taxon>Dreissenidae</taxon>
        <taxon>Dreissena</taxon>
    </lineage>
</organism>
<keyword evidence="1" id="KW-0479">Metal-binding</keyword>
<sequence length="133" mass="14767">MKPRDPIWGFYDKITEEYKAKCKACSCEVSAKVERLKTHLQKCSKAVQVSKATDSATSSEVCVADSANPPTTLKRPSNVEQAVLTPKRLQQQLLNEFTLQTSDSARVSLDEQKARFFFACNVPFNVAESSCSV</sequence>
<dbReference type="AlphaFoldDB" id="A0A9D4HDJ9"/>
<evidence type="ECO:0000313" key="5">
    <source>
        <dbReference type="EMBL" id="KAH3713832.1"/>
    </source>
</evidence>
<reference evidence="5" key="2">
    <citation type="submission" date="2020-11" db="EMBL/GenBank/DDBJ databases">
        <authorList>
            <person name="McCartney M.A."/>
            <person name="Auch B."/>
            <person name="Kono T."/>
            <person name="Mallez S."/>
            <person name="Becker A."/>
            <person name="Gohl D.M."/>
            <person name="Silverstein K.A.T."/>
            <person name="Koren S."/>
            <person name="Bechman K.B."/>
            <person name="Herman A."/>
            <person name="Abrahante J.E."/>
            <person name="Garbe J."/>
        </authorList>
    </citation>
    <scope>NUCLEOTIDE SEQUENCE</scope>
    <source>
        <strain evidence="5">Duluth1</strain>
        <tissue evidence="5">Whole animal</tissue>
    </source>
</reference>
<protein>
    <recommendedName>
        <fullName evidence="4">BED-type domain-containing protein</fullName>
    </recommendedName>
</protein>
<keyword evidence="3" id="KW-0862">Zinc</keyword>